<dbReference type="EMBL" id="HG938355">
    <property type="protein sequence ID" value="CDN54001.1"/>
    <property type="molecule type" value="Genomic_DNA"/>
</dbReference>
<dbReference type="GO" id="GO:0009236">
    <property type="term" value="P:cobalamin biosynthetic process"/>
    <property type="evidence" value="ECO:0007669"/>
    <property type="project" value="UniProtKB-KW"/>
</dbReference>
<dbReference type="RefSeq" id="WP_038542802.1">
    <property type="nucleotide sequence ID" value="NZ_HG938355.1"/>
</dbReference>
<dbReference type="GO" id="GO:0016705">
    <property type="term" value="F:oxidoreductase activity, acting on paired donors, with incorporation or reduction of molecular oxygen"/>
    <property type="evidence" value="ECO:0007669"/>
    <property type="project" value="UniProtKB-ARBA"/>
</dbReference>
<dbReference type="Gene3D" id="3.40.109.10">
    <property type="entry name" value="NADH Oxidase"/>
    <property type="match status" value="1"/>
</dbReference>
<dbReference type="InterPro" id="IPR012825">
    <property type="entry name" value="BluB"/>
</dbReference>
<dbReference type="PANTHER" id="PTHR23026:SF90">
    <property type="entry name" value="IODOTYROSINE DEIODINASE 1"/>
    <property type="match status" value="1"/>
</dbReference>
<keyword evidence="5" id="KW-0547">Nucleotide-binding</keyword>
<evidence type="ECO:0000256" key="9">
    <source>
        <dbReference type="ARBA" id="ARBA00051314"/>
    </source>
</evidence>
<protein>
    <recommendedName>
        <fullName evidence="12">5,6-dimethylbenzimidazole synthase</fullName>
        <ecNumber evidence="11">1.13.11.79</ecNumber>
    </recommendedName>
</protein>
<keyword evidence="8" id="KW-0520">NAD</keyword>
<evidence type="ECO:0000256" key="10">
    <source>
        <dbReference type="ARBA" id="ARBA00061097"/>
    </source>
</evidence>
<evidence type="ECO:0000256" key="11">
    <source>
        <dbReference type="ARBA" id="ARBA00066311"/>
    </source>
</evidence>
<dbReference type="EC" id="1.13.11.79" evidence="11"/>
<dbReference type="InterPro" id="IPR029479">
    <property type="entry name" value="Nitroreductase"/>
</dbReference>
<evidence type="ECO:0000256" key="6">
    <source>
        <dbReference type="ARBA" id="ARBA00022857"/>
    </source>
</evidence>
<dbReference type="PATRIC" id="fig|1028801.3.peg.1679"/>
<dbReference type="CDD" id="cd02145">
    <property type="entry name" value="BluB"/>
    <property type="match status" value="1"/>
</dbReference>
<comment type="similarity">
    <text evidence="10">Belongs to the BluB family.</text>
</comment>
<evidence type="ECO:0000256" key="3">
    <source>
        <dbReference type="ARBA" id="ARBA00022630"/>
    </source>
</evidence>
<evidence type="ECO:0000256" key="7">
    <source>
        <dbReference type="ARBA" id="ARBA00023002"/>
    </source>
</evidence>
<dbReference type="SUPFAM" id="SSF55469">
    <property type="entry name" value="FMN-dependent nitroreductase-like"/>
    <property type="match status" value="1"/>
</dbReference>
<dbReference type="InterPro" id="IPR000415">
    <property type="entry name" value="Nitroreductase-like"/>
</dbReference>
<keyword evidence="6" id="KW-0521">NADP</keyword>
<evidence type="ECO:0000259" key="13">
    <source>
        <dbReference type="Pfam" id="PF00881"/>
    </source>
</evidence>
<dbReference type="Pfam" id="PF00881">
    <property type="entry name" value="Nitroreductase"/>
    <property type="match status" value="1"/>
</dbReference>
<dbReference type="PANTHER" id="PTHR23026">
    <property type="entry name" value="NADPH NITROREDUCTASE"/>
    <property type="match status" value="1"/>
</dbReference>
<dbReference type="GO" id="GO:0000166">
    <property type="term" value="F:nucleotide binding"/>
    <property type="evidence" value="ECO:0007669"/>
    <property type="project" value="UniProtKB-KW"/>
</dbReference>
<evidence type="ECO:0000313" key="15">
    <source>
        <dbReference type="Proteomes" id="UP000028186"/>
    </source>
</evidence>
<dbReference type="AlphaFoldDB" id="A0A068T7G6"/>
<dbReference type="Proteomes" id="UP000028186">
    <property type="component" value="Chromosome I"/>
</dbReference>
<dbReference type="FunFam" id="3.40.109.10:FF:000013">
    <property type="entry name" value="5,6-dimethylbenzimidazole synthase"/>
    <property type="match status" value="1"/>
</dbReference>
<dbReference type="GO" id="GO:0102919">
    <property type="term" value="F:5,6-dimethylbenzimidazole synthase activity"/>
    <property type="evidence" value="ECO:0007669"/>
    <property type="project" value="UniProtKB-EC"/>
</dbReference>
<reference evidence="15" key="1">
    <citation type="journal article" date="2014" name="BMC Genomics">
        <title>Genome sequencing of two Neorhizobium galegae strains reveals a noeT gene responsible for the unusual acetylation of the nodulation factors.</title>
        <authorList>
            <person name="Osterman J."/>
            <person name="Marsh J."/>
            <person name="Laine P.K."/>
            <person name="Zeng Z."/>
            <person name="Alatalo E."/>
            <person name="Sullivan J.T."/>
            <person name="Young J.P."/>
            <person name="Thomas-Oates J."/>
            <person name="Paulin L."/>
            <person name="Lindstrom K."/>
        </authorList>
    </citation>
    <scope>NUCLEOTIDE SEQUENCE [LARGE SCALE GENOMIC DNA]</scope>
    <source>
        <strain evidence="15">HAMBI 1141</strain>
    </source>
</reference>
<comment type="subunit">
    <text evidence="1">Homooctamer.</text>
</comment>
<evidence type="ECO:0000256" key="12">
    <source>
        <dbReference type="ARBA" id="ARBA00068702"/>
    </source>
</evidence>
<dbReference type="HOGENOM" id="CLU_070764_3_1_5"/>
<comment type="catalytic activity">
    <reaction evidence="9">
        <text>FMNH2 + O2 = dialurate + 5,6-dimethylbenzimidazole + D-erythrose 4-phosphate + H(+)</text>
        <dbReference type="Rhea" id="RHEA:27345"/>
        <dbReference type="ChEBI" id="CHEBI:15378"/>
        <dbReference type="ChEBI" id="CHEBI:15379"/>
        <dbReference type="ChEBI" id="CHEBI:15890"/>
        <dbReference type="ChEBI" id="CHEBI:16897"/>
        <dbReference type="ChEBI" id="CHEBI:57618"/>
        <dbReference type="ChEBI" id="CHEBI:140629"/>
        <dbReference type="EC" id="1.13.11.79"/>
    </reaction>
</comment>
<accession>A0A068T7G6</accession>
<evidence type="ECO:0000256" key="8">
    <source>
        <dbReference type="ARBA" id="ARBA00023027"/>
    </source>
</evidence>
<keyword evidence="3" id="KW-0285">Flavoprotein</keyword>
<evidence type="ECO:0000256" key="2">
    <source>
        <dbReference type="ARBA" id="ARBA00022573"/>
    </source>
</evidence>
<sequence length="228" mass="25563">MQTDPFAHALLPAGEFSKVERAAVYRAIETRRDVRDQFLPDPLPDDLVMRLLGAAHSAPSVGFMQPWNFILIRDPAVREAARAAFSRANDEAVEMFADESRDLYRSLKLEGIVKAPLSICVTCDPDRAGPVVLGRTHNPRMDAYSTVCAVQNLWLAARAEGVGVGWVSIFRDEDVRGLLGIPDRVEIVAWLCLGYVDRLYGEPELALKGWRQRLGLDALIFQDRWDSR</sequence>
<keyword evidence="7" id="KW-0560">Oxidoreductase</keyword>
<keyword evidence="2" id="KW-0169">Cobalamin biosynthesis</keyword>
<name>A0A068T7G6_NEOGA</name>
<proteinExistence type="inferred from homology"/>
<evidence type="ECO:0000256" key="1">
    <source>
        <dbReference type="ARBA" id="ARBA00011823"/>
    </source>
</evidence>
<evidence type="ECO:0000256" key="4">
    <source>
        <dbReference type="ARBA" id="ARBA00022643"/>
    </source>
</evidence>
<dbReference type="eggNOG" id="COG0778">
    <property type="taxonomic scope" value="Bacteria"/>
</dbReference>
<keyword evidence="4" id="KW-0288">FMN</keyword>
<evidence type="ECO:0000313" key="14">
    <source>
        <dbReference type="EMBL" id="CDN54001.1"/>
    </source>
</evidence>
<evidence type="ECO:0000256" key="5">
    <source>
        <dbReference type="ARBA" id="ARBA00022741"/>
    </source>
</evidence>
<dbReference type="InterPro" id="IPR050627">
    <property type="entry name" value="Nitroreductase/BluB"/>
</dbReference>
<organism evidence="14 15">
    <name type="scientific">Neorhizobium galegae bv. officinalis bv. officinalis str. HAMBI 1141</name>
    <dbReference type="NCBI Taxonomy" id="1028801"/>
    <lineage>
        <taxon>Bacteria</taxon>
        <taxon>Pseudomonadati</taxon>
        <taxon>Pseudomonadota</taxon>
        <taxon>Alphaproteobacteria</taxon>
        <taxon>Hyphomicrobiales</taxon>
        <taxon>Rhizobiaceae</taxon>
        <taxon>Rhizobium/Agrobacterium group</taxon>
        <taxon>Neorhizobium</taxon>
    </lineage>
</organism>
<dbReference type="NCBIfam" id="TIGR02476">
    <property type="entry name" value="BluB"/>
    <property type="match status" value="1"/>
</dbReference>
<gene>
    <name evidence="14" type="ORF">RG1141_CH16580</name>
</gene>
<dbReference type="KEGG" id="ngl:RG1141_CH16580"/>
<feature type="domain" description="Nitroreductase" evidence="13">
    <location>
        <begin position="28"/>
        <end position="195"/>
    </location>
</feature>